<evidence type="ECO:0000256" key="2">
    <source>
        <dbReference type="ARBA" id="ARBA00023125"/>
    </source>
</evidence>
<dbReference type="InterPro" id="IPR050863">
    <property type="entry name" value="CenT-Element_Derived"/>
</dbReference>
<dbReference type="Proteomes" id="UP000783686">
    <property type="component" value="Unassembled WGS sequence"/>
</dbReference>
<feature type="region of interest" description="Disordered" evidence="3">
    <location>
        <begin position="166"/>
        <end position="215"/>
    </location>
</feature>
<keyword evidence="6" id="KW-1185">Reference proteome</keyword>
<feature type="compositionally biased region" description="Polar residues" evidence="3">
    <location>
        <begin position="166"/>
        <end position="178"/>
    </location>
</feature>
<evidence type="ECO:0000256" key="1">
    <source>
        <dbReference type="ARBA" id="ARBA00004123"/>
    </source>
</evidence>
<dbReference type="EMBL" id="CAJFDH010000001">
    <property type="protein sequence ID" value="CAD5206278.1"/>
    <property type="molecule type" value="Genomic_DNA"/>
</dbReference>
<comment type="subcellular location">
    <subcellularLocation>
        <location evidence="1">Nucleus</location>
    </subcellularLocation>
</comment>
<dbReference type="PROSITE" id="PS51253">
    <property type="entry name" value="HTH_CENPB"/>
    <property type="match status" value="1"/>
</dbReference>
<comment type="caution">
    <text evidence="5">The sequence shown here is derived from an EMBL/GenBank/DDBJ whole genome shotgun (WGS) entry which is preliminary data.</text>
</comment>
<dbReference type="GO" id="GO:0005634">
    <property type="term" value="C:nucleus"/>
    <property type="evidence" value="ECO:0007669"/>
    <property type="project" value="UniProtKB-SubCell"/>
</dbReference>
<dbReference type="Pfam" id="PF03221">
    <property type="entry name" value="HTH_Tnp_Tc5"/>
    <property type="match status" value="1"/>
</dbReference>
<proteinExistence type="predicted"/>
<feature type="compositionally biased region" description="Polar residues" evidence="3">
    <location>
        <begin position="192"/>
        <end position="211"/>
    </location>
</feature>
<dbReference type="SUPFAM" id="SSF46689">
    <property type="entry name" value="Homeodomain-like"/>
    <property type="match status" value="2"/>
</dbReference>
<keyword evidence="2" id="KW-0238">DNA-binding</keyword>
<feature type="domain" description="HTH CENPB-type" evidence="4">
    <location>
        <begin position="276"/>
        <end position="347"/>
    </location>
</feature>
<gene>
    <name evidence="5" type="ORF">BOKJ2_LOCUS962</name>
</gene>
<protein>
    <recommendedName>
        <fullName evidence="4">HTH CENPB-type domain-containing protein</fullName>
    </recommendedName>
</protein>
<dbReference type="GO" id="GO:0003677">
    <property type="term" value="F:DNA binding"/>
    <property type="evidence" value="ECO:0007669"/>
    <property type="project" value="UniProtKB-KW"/>
</dbReference>
<evidence type="ECO:0000259" key="4">
    <source>
        <dbReference type="PROSITE" id="PS51253"/>
    </source>
</evidence>
<accession>A0A811JT04</accession>
<evidence type="ECO:0000256" key="3">
    <source>
        <dbReference type="SAM" id="MobiDB-lite"/>
    </source>
</evidence>
<feature type="compositionally biased region" description="Basic and acidic residues" evidence="3">
    <location>
        <begin position="181"/>
        <end position="191"/>
    </location>
</feature>
<evidence type="ECO:0000313" key="5">
    <source>
        <dbReference type="EMBL" id="CAD5206278.1"/>
    </source>
</evidence>
<evidence type="ECO:0000313" key="6">
    <source>
        <dbReference type="Proteomes" id="UP000614601"/>
    </source>
</evidence>
<dbReference type="SMART" id="SM00674">
    <property type="entry name" value="CENPB"/>
    <property type="match status" value="1"/>
</dbReference>
<organism evidence="5 6">
    <name type="scientific">Bursaphelenchus okinawaensis</name>
    <dbReference type="NCBI Taxonomy" id="465554"/>
    <lineage>
        <taxon>Eukaryota</taxon>
        <taxon>Metazoa</taxon>
        <taxon>Ecdysozoa</taxon>
        <taxon>Nematoda</taxon>
        <taxon>Chromadorea</taxon>
        <taxon>Rhabditida</taxon>
        <taxon>Tylenchina</taxon>
        <taxon>Tylenchomorpha</taxon>
        <taxon>Aphelenchoidea</taxon>
        <taxon>Aphelenchoididae</taxon>
        <taxon>Bursaphelenchus</taxon>
    </lineage>
</organism>
<dbReference type="EMBL" id="CAJFCW020000001">
    <property type="protein sequence ID" value="CAG9081130.1"/>
    <property type="molecule type" value="Genomic_DNA"/>
</dbReference>
<dbReference type="InterPro" id="IPR006600">
    <property type="entry name" value="HTH_CenpB_DNA-bd_dom"/>
</dbReference>
<dbReference type="InterPro" id="IPR009057">
    <property type="entry name" value="Homeodomain-like_sf"/>
</dbReference>
<name>A0A811JT04_9BILA</name>
<sequence>MAQQRVLQLPKFAVVEVMIDLDGRDQLNSEKWEVRDQFWRRVLHRLDELYPENQSEVRTVNHVKRTWCALKQRVLARAKTVNRETLPSDRKVLYLLKACDTYEEDAPVNLKRLEKLESATTGENTPSSNYTAMSAGDVTSLSTVSGILKEATGNSVINMSSEYSRCDSPTTMGFQGTPQVEVKEPSEERTLDSVSNTSRQGTPSHSSTQGTPVAKVPIPRTSVSLATKKLMIYQFENGATVSSLAKEYNISKSCVSKTLKRKSDILDIVSTRDDEDMKRVRRPVSEQLDCELLNFIDTCRHDNVHITGPILREKALEISHKLDIKDFKASEGWLSRFKIRHGIKFKQTATDNATDNYIEQLNDYLVDPEDDIANMTRQDERLEFDEFNQVPKNIDPLLDAMIVCGGRQALPKKRASTVNGKQEYRRFWDKVHMVLQFNTQCTGRSVLSFQRAWYNIRMHYSNKEKRGDGDRSFQARKAYYLMRILSQEQAKLNIDNGIVYDLLNPDDSQANGSRCEVIKQEPLDLTQLIMNGLNQQQQQYDEDIVEDDASSSVYDALNSNENGDLLTALSKSDAFPDESELRQKLLVCQIEREKAQTELLKAQKRLIEAQLNGVFNSEELPILRDSKSVMDNF</sequence>
<dbReference type="AlphaFoldDB" id="A0A811JT04"/>
<dbReference type="PANTHER" id="PTHR19303">
    <property type="entry name" value="TRANSPOSON"/>
    <property type="match status" value="1"/>
</dbReference>
<dbReference type="Gene3D" id="1.10.10.60">
    <property type="entry name" value="Homeodomain-like"/>
    <property type="match status" value="2"/>
</dbReference>
<dbReference type="PANTHER" id="PTHR19303:SF73">
    <property type="entry name" value="PROTEIN PDC2"/>
    <property type="match status" value="1"/>
</dbReference>
<dbReference type="OrthoDB" id="5790150at2759"/>
<dbReference type="Proteomes" id="UP000614601">
    <property type="component" value="Unassembled WGS sequence"/>
</dbReference>
<reference evidence="5" key="1">
    <citation type="submission" date="2020-09" db="EMBL/GenBank/DDBJ databases">
        <authorList>
            <person name="Kikuchi T."/>
        </authorList>
    </citation>
    <scope>NUCLEOTIDE SEQUENCE</scope>
    <source>
        <strain evidence="5">SH1</strain>
    </source>
</reference>